<feature type="region of interest" description="Disordered" evidence="3">
    <location>
        <begin position="48"/>
        <end position="75"/>
    </location>
</feature>
<dbReference type="GO" id="GO:0004842">
    <property type="term" value="F:ubiquitin-protein transferase activity"/>
    <property type="evidence" value="ECO:0007669"/>
    <property type="project" value="InterPro"/>
</dbReference>
<feature type="compositionally biased region" description="Acidic residues" evidence="3">
    <location>
        <begin position="50"/>
        <end position="60"/>
    </location>
</feature>
<evidence type="ECO:0000313" key="5">
    <source>
        <dbReference type="EMBL" id="KAH3792627.1"/>
    </source>
</evidence>
<accession>A0A9D4F6G2</accession>
<dbReference type="InterPro" id="IPR035983">
    <property type="entry name" value="Hect_E3_ubiquitin_ligase"/>
</dbReference>
<dbReference type="SMART" id="SM00119">
    <property type="entry name" value="HECTc"/>
    <property type="match status" value="1"/>
</dbReference>
<dbReference type="Proteomes" id="UP000828390">
    <property type="component" value="Unassembled WGS sequence"/>
</dbReference>
<dbReference type="AlphaFoldDB" id="A0A9D4F6G2"/>
<reference evidence="5" key="2">
    <citation type="submission" date="2020-11" db="EMBL/GenBank/DDBJ databases">
        <authorList>
            <person name="McCartney M.A."/>
            <person name="Auch B."/>
            <person name="Kono T."/>
            <person name="Mallez S."/>
            <person name="Becker A."/>
            <person name="Gohl D.M."/>
            <person name="Silverstein K.A.T."/>
            <person name="Koren S."/>
            <person name="Bechman K.B."/>
            <person name="Herman A."/>
            <person name="Abrahante J.E."/>
            <person name="Garbe J."/>
        </authorList>
    </citation>
    <scope>NUCLEOTIDE SEQUENCE</scope>
    <source>
        <strain evidence="5">Duluth1</strain>
        <tissue evidence="5">Whole animal</tissue>
    </source>
</reference>
<evidence type="ECO:0000259" key="4">
    <source>
        <dbReference type="PROSITE" id="PS50237"/>
    </source>
</evidence>
<comment type="caution">
    <text evidence="2">Lacks conserved residue(s) required for the propagation of feature annotation.</text>
</comment>
<reference evidence="5" key="1">
    <citation type="journal article" date="2019" name="bioRxiv">
        <title>The Genome of the Zebra Mussel, Dreissena polymorpha: A Resource for Invasive Species Research.</title>
        <authorList>
            <person name="McCartney M.A."/>
            <person name="Auch B."/>
            <person name="Kono T."/>
            <person name="Mallez S."/>
            <person name="Zhang Y."/>
            <person name="Obille A."/>
            <person name="Becker A."/>
            <person name="Abrahante J.E."/>
            <person name="Garbe J."/>
            <person name="Badalamenti J.P."/>
            <person name="Herman A."/>
            <person name="Mangelson H."/>
            <person name="Liachko I."/>
            <person name="Sullivan S."/>
            <person name="Sone E.D."/>
            <person name="Koren S."/>
            <person name="Silverstein K.A.T."/>
            <person name="Beckman K.B."/>
            <person name="Gohl D.M."/>
        </authorList>
    </citation>
    <scope>NUCLEOTIDE SEQUENCE</scope>
    <source>
        <strain evidence="5">Duluth1</strain>
        <tissue evidence="5">Whole animal</tissue>
    </source>
</reference>
<keyword evidence="1 2" id="KW-0833">Ubl conjugation pathway</keyword>
<dbReference type="PROSITE" id="PS50237">
    <property type="entry name" value="HECT"/>
    <property type="match status" value="1"/>
</dbReference>
<dbReference type="InterPro" id="IPR000569">
    <property type="entry name" value="HECT_dom"/>
</dbReference>
<evidence type="ECO:0000256" key="2">
    <source>
        <dbReference type="PROSITE-ProRule" id="PRU00104"/>
    </source>
</evidence>
<dbReference type="Gene3D" id="3.90.1750.10">
    <property type="entry name" value="Hect, E3 ligase catalytic domains"/>
    <property type="match status" value="1"/>
</dbReference>
<organism evidence="5 6">
    <name type="scientific">Dreissena polymorpha</name>
    <name type="common">Zebra mussel</name>
    <name type="synonym">Mytilus polymorpha</name>
    <dbReference type="NCBI Taxonomy" id="45954"/>
    <lineage>
        <taxon>Eukaryota</taxon>
        <taxon>Metazoa</taxon>
        <taxon>Spiralia</taxon>
        <taxon>Lophotrochozoa</taxon>
        <taxon>Mollusca</taxon>
        <taxon>Bivalvia</taxon>
        <taxon>Autobranchia</taxon>
        <taxon>Heteroconchia</taxon>
        <taxon>Euheterodonta</taxon>
        <taxon>Imparidentia</taxon>
        <taxon>Neoheterodontei</taxon>
        <taxon>Myida</taxon>
        <taxon>Dreissenoidea</taxon>
        <taxon>Dreissenidae</taxon>
        <taxon>Dreissena</taxon>
    </lineage>
</organism>
<evidence type="ECO:0000256" key="3">
    <source>
        <dbReference type="SAM" id="MobiDB-lite"/>
    </source>
</evidence>
<gene>
    <name evidence="5" type="ORF">DPMN_146124</name>
</gene>
<dbReference type="SUPFAM" id="SSF56204">
    <property type="entry name" value="Hect, E3 ligase catalytic domain"/>
    <property type="match status" value="1"/>
</dbReference>
<feature type="compositionally biased region" description="Polar residues" evidence="3">
    <location>
        <begin position="64"/>
        <end position="75"/>
    </location>
</feature>
<proteinExistence type="predicted"/>
<sequence length="441" mass="49759">MRFKHYSSIQQATQQHQTVQSTGFVDAGTPTVQFWVSTRTLIDVTRDVSQPEDEYGDTEVPEIRTSTSSGPVTTSEELTQMLREQARTCIRQTDEDPLTLEVRRNFVLRDALQYIRVSQEDLHSPLHIRFLGEQGIDLGGLRREFWTLFLYQVSHSTFITGRPGRLAFQKNFIEQRKRTFYYLGQLVALSVLQDGPGLPIFSDIVTDYILDRDRSVVSEGDLPEHLAQLIEQMKEADSDAAAQTLFQQMFDEACTAGFLIPSTSFNKSFIPALVGALVNNLVESSRVELDQFVDGLKTHQVLELLRLRPDDSYCIFSGRTKPVTVEAVRLLLHFRYRTGIHAETDQQTAQGFLTFLRATKGSTASVNGVKLQPNDVLMWLTGSATMPAVGFHKVIDVEFGDTLRVDTCALVLTLAEVPREVEDVVQHYSELLINSQTFQAE</sequence>
<name>A0A9D4F6G2_DREPO</name>
<feature type="domain" description="HECT" evidence="4">
    <location>
        <begin position="118"/>
        <end position="155"/>
    </location>
</feature>
<dbReference type="EMBL" id="JAIWYP010000007">
    <property type="protein sequence ID" value="KAH3792627.1"/>
    <property type="molecule type" value="Genomic_DNA"/>
</dbReference>
<evidence type="ECO:0000256" key="1">
    <source>
        <dbReference type="ARBA" id="ARBA00022786"/>
    </source>
</evidence>
<comment type="caution">
    <text evidence="5">The sequence shown here is derived from an EMBL/GenBank/DDBJ whole genome shotgun (WGS) entry which is preliminary data.</text>
</comment>
<evidence type="ECO:0000313" key="6">
    <source>
        <dbReference type="Proteomes" id="UP000828390"/>
    </source>
</evidence>
<protein>
    <recommendedName>
        <fullName evidence="4">HECT domain-containing protein</fullName>
    </recommendedName>
</protein>
<keyword evidence="6" id="KW-1185">Reference proteome</keyword>